<dbReference type="AlphaFoldDB" id="A0AA38GRV7"/>
<name>A0AA38GRV7_TAXCH</name>
<dbReference type="InterPro" id="IPR036961">
    <property type="entry name" value="Kinesin_motor_dom_sf"/>
</dbReference>
<dbReference type="GO" id="GO:0008017">
    <property type="term" value="F:microtubule binding"/>
    <property type="evidence" value="ECO:0007669"/>
    <property type="project" value="InterPro"/>
</dbReference>
<dbReference type="FunFam" id="3.40.850.10:FF:000026">
    <property type="entry name" value="Centromere-associated protein E"/>
    <property type="match status" value="1"/>
</dbReference>
<dbReference type="GO" id="GO:1901987">
    <property type="term" value="P:regulation of cell cycle phase transition"/>
    <property type="evidence" value="ECO:0007669"/>
    <property type="project" value="UniProtKB-ARBA"/>
</dbReference>
<feature type="non-terminal residue" evidence="9">
    <location>
        <position position="1"/>
    </location>
</feature>
<evidence type="ECO:0000313" key="9">
    <source>
        <dbReference type="EMBL" id="KAH9326935.1"/>
    </source>
</evidence>
<dbReference type="OMA" id="CRTELIL"/>
<sequence length="477" mass="53680">SVFGSDANNEDVYQAHPKQLAMAVVSGFNGTMFAYGQTNSGKTYTMHGTTRDPGIISLAVIDVFEHIKMVIDREFLIRVAFMEIYNEEIKDLLCPENCKLEIHENQERGVFVAGLKELIVNSPQQVHDILQFGEVNRHFGETNMNAHSSRSHAIFRMVIESKRKTTQLTTYAVDSDVVQVSTLHMVDLAGFERISKTGADGYRLREGTYINKSLVTLSNVIKKLSDGVGSQGGHIPYRDSKLTRILQPVLGGNAKMTIICNVSPGQAHIDETRGTLLFASRAKKVTTCAHVNEVVNDAALLKRQKKEIEELRKKLNGKLAEDMDKEVLKLRNDLLKIELEREKLALQLEEEKKAQAEKERVIKEHEQTIENLSTMVLNCPSNVNTFEGKIQKECRLCPSEETVTIRSETGCVIPRFEDLFDGAENKWCQSSNEEFIPLNFVNIADDDTWIGLNNVKTFAQPALFQSPKGQKAFENME</sequence>
<dbReference type="Proteomes" id="UP000824469">
    <property type="component" value="Unassembled WGS sequence"/>
</dbReference>
<dbReference type="GO" id="GO:0003777">
    <property type="term" value="F:microtubule motor activity"/>
    <property type="evidence" value="ECO:0007669"/>
    <property type="project" value="InterPro"/>
</dbReference>
<comment type="caution">
    <text evidence="9">The sequence shown here is derived from an EMBL/GenBank/DDBJ whole genome shotgun (WGS) entry which is preliminary data.</text>
</comment>
<keyword evidence="4 7" id="KW-0175">Coiled coil</keyword>
<dbReference type="Gene3D" id="3.40.850.10">
    <property type="entry name" value="Kinesin motor domain"/>
    <property type="match status" value="1"/>
</dbReference>
<dbReference type="SUPFAM" id="SSF52540">
    <property type="entry name" value="P-loop containing nucleoside triphosphate hydrolases"/>
    <property type="match status" value="1"/>
</dbReference>
<evidence type="ECO:0000256" key="7">
    <source>
        <dbReference type="SAM" id="Coils"/>
    </source>
</evidence>
<keyword evidence="5 6" id="KW-0505">Motor protein</keyword>
<dbReference type="InterPro" id="IPR001752">
    <property type="entry name" value="Kinesin_motor_dom"/>
</dbReference>
<feature type="non-terminal residue" evidence="9">
    <location>
        <position position="477"/>
    </location>
</feature>
<dbReference type="GO" id="GO:0000226">
    <property type="term" value="P:microtubule cytoskeleton organization"/>
    <property type="evidence" value="ECO:0007669"/>
    <property type="project" value="UniProtKB-ARBA"/>
</dbReference>
<dbReference type="GO" id="GO:0008608">
    <property type="term" value="P:attachment of spindle microtubules to kinetochore"/>
    <property type="evidence" value="ECO:0007669"/>
    <property type="project" value="UniProtKB-ARBA"/>
</dbReference>
<evidence type="ECO:0000256" key="3">
    <source>
        <dbReference type="ARBA" id="ARBA00022840"/>
    </source>
</evidence>
<organism evidence="9 10">
    <name type="scientific">Taxus chinensis</name>
    <name type="common">Chinese yew</name>
    <name type="synonym">Taxus wallichiana var. chinensis</name>
    <dbReference type="NCBI Taxonomy" id="29808"/>
    <lineage>
        <taxon>Eukaryota</taxon>
        <taxon>Viridiplantae</taxon>
        <taxon>Streptophyta</taxon>
        <taxon>Embryophyta</taxon>
        <taxon>Tracheophyta</taxon>
        <taxon>Spermatophyta</taxon>
        <taxon>Pinopsida</taxon>
        <taxon>Pinidae</taxon>
        <taxon>Conifers II</taxon>
        <taxon>Cupressales</taxon>
        <taxon>Taxaceae</taxon>
        <taxon>Taxus</taxon>
    </lineage>
</organism>
<dbReference type="GO" id="GO:0005524">
    <property type="term" value="F:ATP binding"/>
    <property type="evidence" value="ECO:0007669"/>
    <property type="project" value="UniProtKB-UniRule"/>
</dbReference>
<dbReference type="GO" id="GO:0140694">
    <property type="term" value="P:membraneless organelle assembly"/>
    <property type="evidence" value="ECO:0007669"/>
    <property type="project" value="UniProtKB-ARBA"/>
</dbReference>
<comment type="similarity">
    <text evidence="1">Belongs to the TRAFAC class myosin-kinesin ATPase superfamily. Kinesin family. KIN-7 subfamily.</text>
</comment>
<evidence type="ECO:0000256" key="5">
    <source>
        <dbReference type="ARBA" id="ARBA00023175"/>
    </source>
</evidence>
<feature type="coiled-coil region" evidence="7">
    <location>
        <begin position="291"/>
        <end position="375"/>
    </location>
</feature>
<dbReference type="PANTHER" id="PTHR47968:SF75">
    <property type="entry name" value="CENTROMERE-ASSOCIATED PROTEIN E"/>
    <property type="match status" value="1"/>
</dbReference>
<keyword evidence="2 6" id="KW-0547">Nucleotide-binding</keyword>
<dbReference type="PROSITE" id="PS50067">
    <property type="entry name" value="KINESIN_MOTOR_2"/>
    <property type="match status" value="1"/>
</dbReference>
<dbReference type="SMART" id="SM00129">
    <property type="entry name" value="KISc"/>
    <property type="match status" value="1"/>
</dbReference>
<evidence type="ECO:0000259" key="8">
    <source>
        <dbReference type="PROSITE" id="PS50067"/>
    </source>
</evidence>
<keyword evidence="10" id="KW-1185">Reference proteome</keyword>
<dbReference type="GO" id="GO:0007018">
    <property type="term" value="P:microtubule-based movement"/>
    <property type="evidence" value="ECO:0007669"/>
    <property type="project" value="InterPro"/>
</dbReference>
<dbReference type="GO" id="GO:0033044">
    <property type="term" value="P:regulation of chromosome organization"/>
    <property type="evidence" value="ECO:0007669"/>
    <property type="project" value="UniProtKB-ARBA"/>
</dbReference>
<dbReference type="InterPro" id="IPR027640">
    <property type="entry name" value="Kinesin-like_fam"/>
</dbReference>
<evidence type="ECO:0000256" key="4">
    <source>
        <dbReference type="ARBA" id="ARBA00023054"/>
    </source>
</evidence>
<feature type="binding site" evidence="6">
    <location>
        <begin position="36"/>
        <end position="43"/>
    </location>
    <ligand>
        <name>ATP</name>
        <dbReference type="ChEBI" id="CHEBI:30616"/>
    </ligand>
</feature>
<dbReference type="EMBL" id="JAHRHJ020000002">
    <property type="protein sequence ID" value="KAH9326935.1"/>
    <property type="molecule type" value="Genomic_DNA"/>
</dbReference>
<dbReference type="Pfam" id="PF00225">
    <property type="entry name" value="Kinesin"/>
    <property type="match status" value="1"/>
</dbReference>
<gene>
    <name evidence="9" type="ORF">KI387_007113</name>
</gene>
<dbReference type="GO" id="GO:0043515">
    <property type="term" value="F:kinetochore binding"/>
    <property type="evidence" value="ECO:0007669"/>
    <property type="project" value="UniProtKB-ARBA"/>
</dbReference>
<reference evidence="9 10" key="1">
    <citation type="journal article" date="2021" name="Nat. Plants">
        <title>The Taxus genome provides insights into paclitaxel biosynthesis.</title>
        <authorList>
            <person name="Xiong X."/>
            <person name="Gou J."/>
            <person name="Liao Q."/>
            <person name="Li Y."/>
            <person name="Zhou Q."/>
            <person name="Bi G."/>
            <person name="Li C."/>
            <person name="Du R."/>
            <person name="Wang X."/>
            <person name="Sun T."/>
            <person name="Guo L."/>
            <person name="Liang H."/>
            <person name="Lu P."/>
            <person name="Wu Y."/>
            <person name="Zhang Z."/>
            <person name="Ro D.K."/>
            <person name="Shang Y."/>
            <person name="Huang S."/>
            <person name="Yan J."/>
        </authorList>
    </citation>
    <scope>NUCLEOTIDE SEQUENCE [LARGE SCALE GENOMIC DNA]</scope>
    <source>
        <strain evidence="9">Ta-2019</strain>
    </source>
</reference>
<evidence type="ECO:0000256" key="6">
    <source>
        <dbReference type="PROSITE-ProRule" id="PRU00283"/>
    </source>
</evidence>
<dbReference type="GO" id="GO:0000278">
    <property type="term" value="P:mitotic cell cycle"/>
    <property type="evidence" value="ECO:0007669"/>
    <property type="project" value="UniProtKB-ARBA"/>
</dbReference>
<dbReference type="PANTHER" id="PTHR47968">
    <property type="entry name" value="CENTROMERE PROTEIN E"/>
    <property type="match status" value="1"/>
</dbReference>
<proteinExistence type="inferred from homology"/>
<protein>
    <recommendedName>
        <fullName evidence="8">Kinesin motor domain-containing protein</fullName>
    </recommendedName>
</protein>
<evidence type="ECO:0000313" key="10">
    <source>
        <dbReference type="Proteomes" id="UP000824469"/>
    </source>
</evidence>
<accession>A0AA38GRV7</accession>
<dbReference type="GO" id="GO:0042327">
    <property type="term" value="P:positive regulation of phosphorylation"/>
    <property type="evidence" value="ECO:0007669"/>
    <property type="project" value="UniProtKB-ARBA"/>
</dbReference>
<dbReference type="InterPro" id="IPR027417">
    <property type="entry name" value="P-loop_NTPase"/>
</dbReference>
<keyword evidence="3 6" id="KW-0067">ATP-binding</keyword>
<evidence type="ECO:0000256" key="1">
    <source>
        <dbReference type="ARBA" id="ARBA00007310"/>
    </source>
</evidence>
<dbReference type="PRINTS" id="PR00380">
    <property type="entry name" value="KINESINHEAVY"/>
</dbReference>
<evidence type="ECO:0000256" key="2">
    <source>
        <dbReference type="ARBA" id="ARBA00022741"/>
    </source>
</evidence>
<feature type="domain" description="Kinesin motor" evidence="8">
    <location>
        <begin position="1"/>
        <end position="285"/>
    </location>
</feature>
<dbReference type="GO" id="GO:0000779">
    <property type="term" value="C:condensed chromosome, centromeric region"/>
    <property type="evidence" value="ECO:0007669"/>
    <property type="project" value="UniProtKB-ARBA"/>
</dbReference>